<dbReference type="AlphaFoldDB" id="A0AAU7VHR9"/>
<feature type="domain" description="Calcineurin-like phosphoesterase" evidence="1">
    <location>
        <begin position="2"/>
        <end position="212"/>
    </location>
</feature>
<dbReference type="Gene3D" id="3.60.21.10">
    <property type="match status" value="1"/>
</dbReference>
<dbReference type="EMBL" id="CP158367">
    <property type="protein sequence ID" value="XBX73633.1"/>
    <property type="molecule type" value="Genomic_DNA"/>
</dbReference>
<name>A0AAU7VHR9_9FIRM</name>
<protein>
    <submittedName>
        <fullName evidence="2">Metallophosphoesterase</fullName>
    </submittedName>
</protein>
<dbReference type="InterPro" id="IPR029052">
    <property type="entry name" value="Metallo-depent_PP-like"/>
</dbReference>
<reference evidence="2" key="1">
    <citation type="journal article" date="2013" name="Extremophiles">
        <title>Proteinivorax tanatarense gen. nov., sp. nov., an anaerobic, haloalkaliphilic, proteolytic bacterium isolated from a decaying algal bloom, and proposal of Proteinivoraceae fam. nov.</title>
        <authorList>
            <person name="Kevbrin V."/>
            <person name="Boltyanskaya Y."/>
            <person name="Zhilina T."/>
            <person name="Kolganova T."/>
            <person name="Lavrentjeva E."/>
            <person name="Kuznetsov B."/>
        </authorList>
    </citation>
    <scope>NUCLEOTIDE SEQUENCE</scope>
    <source>
        <strain evidence="2">Z-910T</strain>
    </source>
</reference>
<reference evidence="2" key="2">
    <citation type="submission" date="2024-06" db="EMBL/GenBank/DDBJ databases">
        <authorList>
            <person name="Petrova K.O."/>
            <person name="Toshchakov S.V."/>
            <person name="Boltjanskaja Y.V."/>
            <person name="Kevbrin V."/>
        </authorList>
    </citation>
    <scope>NUCLEOTIDE SEQUENCE</scope>
    <source>
        <strain evidence="2">Z-910T</strain>
    </source>
</reference>
<organism evidence="2">
    <name type="scientific">Proteinivorax tanatarense</name>
    <dbReference type="NCBI Taxonomy" id="1260629"/>
    <lineage>
        <taxon>Bacteria</taxon>
        <taxon>Bacillati</taxon>
        <taxon>Bacillota</taxon>
        <taxon>Clostridia</taxon>
        <taxon>Eubacteriales</taxon>
        <taxon>Proteinivoracaceae</taxon>
        <taxon>Proteinivorax</taxon>
    </lineage>
</organism>
<proteinExistence type="predicted"/>
<accession>A0AAU7VHR9</accession>
<evidence type="ECO:0000313" key="2">
    <source>
        <dbReference type="EMBL" id="XBX73633.1"/>
    </source>
</evidence>
<dbReference type="InterPro" id="IPR004843">
    <property type="entry name" value="Calcineurin-like_PHP"/>
</dbReference>
<dbReference type="SUPFAM" id="SSF56300">
    <property type="entry name" value="Metallo-dependent phosphatases"/>
    <property type="match status" value="1"/>
</dbReference>
<sequence length="234" mass="27564">MFYITGDTHGDFTRIEDFCDEYGTTKADTIIILGDAGINYHLNERDNQLKEKLAKLPITLFCIHGNHEERPYLIDSYDEKMWNEGLVYYEKQYPNILFASDGEIYNFEGNKVIAIGGAYSVDKNYRIRGNMPWFESEQPDERTKEFIEHKLEQANWKVDFVLSHTGPLKYVPEDEFLPMIDQSGVDQSTEEWLDFIEDKLDYELWYFGHFHCDRMADQTIILFEDIIDLVDASF</sequence>
<evidence type="ECO:0000259" key="1">
    <source>
        <dbReference type="Pfam" id="PF00149"/>
    </source>
</evidence>
<gene>
    <name evidence="2" type="ORF">PRVXT_001626</name>
</gene>
<dbReference type="CDD" id="cd00838">
    <property type="entry name" value="MPP_superfamily"/>
    <property type="match status" value="1"/>
</dbReference>
<dbReference type="Pfam" id="PF00149">
    <property type="entry name" value="Metallophos"/>
    <property type="match status" value="1"/>
</dbReference>
<dbReference type="RefSeq" id="WP_350342395.1">
    <property type="nucleotide sequence ID" value="NZ_CP158367.1"/>
</dbReference>
<dbReference type="GO" id="GO:0016787">
    <property type="term" value="F:hydrolase activity"/>
    <property type="evidence" value="ECO:0007669"/>
    <property type="project" value="InterPro"/>
</dbReference>